<dbReference type="InterPro" id="IPR036873">
    <property type="entry name" value="Rhodanese-like_dom_sf"/>
</dbReference>
<dbReference type="Gene3D" id="3.40.250.10">
    <property type="entry name" value="Rhodanese-like domain"/>
    <property type="match status" value="1"/>
</dbReference>
<name>A0A1E2UQS4_9GAMM</name>
<feature type="domain" description="Rhodanese" evidence="1">
    <location>
        <begin position="101"/>
        <end position="215"/>
    </location>
</feature>
<dbReference type="EMBL" id="LVJZ01000003">
    <property type="protein sequence ID" value="ODB97069.1"/>
    <property type="molecule type" value="Genomic_DNA"/>
</dbReference>
<dbReference type="STRING" id="1818881.A3196_09990"/>
<reference evidence="2 3" key="1">
    <citation type="submission" date="2016-03" db="EMBL/GenBank/DDBJ databases">
        <title>Chemosynthetic sulphur-oxidizing symbionts of marine invertebrate animals are capable of nitrogen fixation.</title>
        <authorList>
            <person name="Petersen J.M."/>
            <person name="Kemper A."/>
            <person name="Gruber-Vodicka H."/>
            <person name="Cardini U."/>
            <person name="Geest Mvander."/>
            <person name="Kleiner M."/>
            <person name="Bulgheresi S."/>
            <person name="Fussmann M."/>
            <person name="Herbold C."/>
            <person name="Seah B.K.B."/>
            <person name="Antony C.Paul."/>
            <person name="Liu D."/>
            <person name="Belitz A."/>
            <person name="Weber M."/>
        </authorList>
    </citation>
    <scope>NUCLEOTIDE SEQUENCE [LARGE SCALE GENOMIC DNA]</scope>
    <source>
        <strain evidence="2">G_D</strain>
    </source>
</reference>
<evidence type="ECO:0000259" key="1">
    <source>
        <dbReference type="PROSITE" id="PS50206"/>
    </source>
</evidence>
<evidence type="ECO:0000313" key="2">
    <source>
        <dbReference type="EMBL" id="ODB97069.1"/>
    </source>
</evidence>
<dbReference type="Proteomes" id="UP000094849">
    <property type="component" value="Unassembled WGS sequence"/>
</dbReference>
<protein>
    <submittedName>
        <fullName evidence="2">Sulfurtransferase</fullName>
    </submittedName>
</protein>
<dbReference type="SUPFAM" id="SSF52821">
    <property type="entry name" value="Rhodanese/Cell cycle control phosphatase"/>
    <property type="match status" value="1"/>
</dbReference>
<proteinExistence type="predicted"/>
<dbReference type="GO" id="GO:0016740">
    <property type="term" value="F:transferase activity"/>
    <property type="evidence" value="ECO:0007669"/>
    <property type="project" value="UniProtKB-KW"/>
</dbReference>
<dbReference type="InterPro" id="IPR001763">
    <property type="entry name" value="Rhodanese-like_dom"/>
</dbReference>
<accession>A0A1E2UQS4</accession>
<dbReference type="AlphaFoldDB" id="A0A1E2UQS4"/>
<organism evidence="2 3">
    <name type="scientific">Candidatus Thiodiazotropha endoloripes</name>
    <dbReference type="NCBI Taxonomy" id="1818881"/>
    <lineage>
        <taxon>Bacteria</taxon>
        <taxon>Pseudomonadati</taxon>
        <taxon>Pseudomonadota</taxon>
        <taxon>Gammaproteobacteria</taxon>
        <taxon>Chromatiales</taxon>
        <taxon>Sedimenticolaceae</taxon>
        <taxon>Candidatus Thiodiazotropha</taxon>
    </lineage>
</organism>
<sequence>MEYRMNSKLIVLTLLGMLFFTLTAQGLEVNITPQIDEFEVNHQGKMITIRRNQDTEAMLEFDFARTSRPCPPFCAQPMKVADGIETIGEVELIAFLQSQLAEQQGLLIDARTEDWHERGTIPGSINIPFTHLNPEQGADEITLEESLQRLGARLVEGVWDFSQAKQLVFWCNGPWCGQSPTAIRGLIGVGYPKQKLLYYRGGMQLWRIFGLPVVSPDGVLLDE</sequence>
<gene>
    <name evidence="2" type="ORF">A3196_09990</name>
</gene>
<keyword evidence="3" id="KW-1185">Reference proteome</keyword>
<dbReference type="Pfam" id="PF00581">
    <property type="entry name" value="Rhodanese"/>
    <property type="match status" value="1"/>
</dbReference>
<keyword evidence="2" id="KW-0808">Transferase</keyword>
<evidence type="ECO:0000313" key="3">
    <source>
        <dbReference type="Proteomes" id="UP000094849"/>
    </source>
</evidence>
<dbReference type="CDD" id="cd00158">
    <property type="entry name" value="RHOD"/>
    <property type="match status" value="1"/>
</dbReference>
<dbReference type="SMART" id="SM00450">
    <property type="entry name" value="RHOD"/>
    <property type="match status" value="1"/>
</dbReference>
<comment type="caution">
    <text evidence="2">The sequence shown here is derived from an EMBL/GenBank/DDBJ whole genome shotgun (WGS) entry which is preliminary data.</text>
</comment>
<dbReference type="PROSITE" id="PS50206">
    <property type="entry name" value="RHODANESE_3"/>
    <property type="match status" value="1"/>
</dbReference>